<dbReference type="GO" id="GO:0004867">
    <property type="term" value="F:serine-type endopeptidase inhibitor activity"/>
    <property type="evidence" value="ECO:0007669"/>
    <property type="project" value="InterPro"/>
</dbReference>
<dbReference type="InterPro" id="IPR000215">
    <property type="entry name" value="Serpin_fam"/>
</dbReference>
<dbReference type="Pfam" id="PF00079">
    <property type="entry name" value="Serpin"/>
    <property type="match status" value="1"/>
</dbReference>
<keyword evidence="4" id="KW-1185">Reference proteome</keyword>
<dbReference type="InterPro" id="IPR023796">
    <property type="entry name" value="Serpin_dom"/>
</dbReference>
<evidence type="ECO:0000259" key="2">
    <source>
        <dbReference type="Pfam" id="PF00079"/>
    </source>
</evidence>
<dbReference type="InterPro" id="IPR042185">
    <property type="entry name" value="Serpin_sf_2"/>
</dbReference>
<comment type="similarity">
    <text evidence="1">Belongs to the serpin family.</text>
</comment>
<dbReference type="AlphaFoldDB" id="A0A251VDG2"/>
<sequence>MVGLDQDGFSHLGQNGFGLGVLACQYGFWSERADEVADEVNLWAEKQTNGLIKQLLPANSVNNLTWLIFTNAIYFKGAWLEKFNRSSTADADFHLLDGSTVTVPFMTNGKTQFVCQYDGFKVLQLLYLQGKDHREFAMYFYLPDKKDGLPCLVDKIRTTPTFSTVTFQARKYESGGF</sequence>
<dbReference type="GO" id="GO:0005615">
    <property type="term" value="C:extracellular space"/>
    <property type="evidence" value="ECO:0007669"/>
    <property type="project" value="InterPro"/>
</dbReference>
<organism evidence="3 4">
    <name type="scientific">Helianthus annuus</name>
    <name type="common">Common sunflower</name>
    <dbReference type="NCBI Taxonomy" id="4232"/>
    <lineage>
        <taxon>Eukaryota</taxon>
        <taxon>Viridiplantae</taxon>
        <taxon>Streptophyta</taxon>
        <taxon>Embryophyta</taxon>
        <taxon>Tracheophyta</taxon>
        <taxon>Spermatophyta</taxon>
        <taxon>Magnoliopsida</taxon>
        <taxon>eudicotyledons</taxon>
        <taxon>Gunneridae</taxon>
        <taxon>Pentapetalae</taxon>
        <taxon>asterids</taxon>
        <taxon>campanulids</taxon>
        <taxon>Asterales</taxon>
        <taxon>Asteraceae</taxon>
        <taxon>Asteroideae</taxon>
        <taxon>Heliantheae alliance</taxon>
        <taxon>Heliantheae</taxon>
        <taxon>Helianthus</taxon>
    </lineage>
</organism>
<dbReference type="OMA" id="SSLKHWR"/>
<dbReference type="PANTHER" id="PTHR11461">
    <property type="entry name" value="SERINE PROTEASE INHIBITOR, SERPIN"/>
    <property type="match status" value="1"/>
</dbReference>
<evidence type="ECO:0000313" key="4">
    <source>
        <dbReference type="Proteomes" id="UP000215914"/>
    </source>
</evidence>
<name>A0A251VDG2_HELAN</name>
<dbReference type="EMBL" id="CM007891">
    <property type="protein sequence ID" value="OTG33640.1"/>
    <property type="molecule type" value="Genomic_DNA"/>
</dbReference>
<evidence type="ECO:0000256" key="1">
    <source>
        <dbReference type="ARBA" id="ARBA00009500"/>
    </source>
</evidence>
<dbReference type="InterPro" id="IPR042178">
    <property type="entry name" value="Serpin_sf_1"/>
</dbReference>
<gene>
    <name evidence="3" type="ORF">HannXRQ_Chr02g0036911</name>
</gene>
<dbReference type="SUPFAM" id="SSF56574">
    <property type="entry name" value="Serpins"/>
    <property type="match status" value="1"/>
</dbReference>
<protein>
    <submittedName>
        <fullName evidence="3">Putative serpin</fullName>
    </submittedName>
</protein>
<dbReference type="Gene3D" id="2.30.39.10">
    <property type="entry name" value="Alpha-1-antitrypsin, domain 1"/>
    <property type="match status" value="1"/>
</dbReference>
<dbReference type="FunCoup" id="A0A251VDG2">
    <property type="interactions" value="1"/>
</dbReference>
<dbReference type="STRING" id="4232.A0A251VDG2"/>
<feature type="domain" description="Serpin" evidence="2">
    <location>
        <begin position="33"/>
        <end position="159"/>
    </location>
</feature>
<dbReference type="InterPro" id="IPR036186">
    <property type="entry name" value="Serpin_sf"/>
</dbReference>
<dbReference type="PANTHER" id="PTHR11461:SF211">
    <property type="entry name" value="GH10112P-RELATED"/>
    <property type="match status" value="1"/>
</dbReference>
<proteinExistence type="inferred from homology"/>
<dbReference type="Proteomes" id="UP000215914">
    <property type="component" value="Chromosome 2"/>
</dbReference>
<accession>A0A251VDG2</accession>
<reference evidence="4" key="1">
    <citation type="journal article" date="2017" name="Nature">
        <title>The sunflower genome provides insights into oil metabolism, flowering and Asterid evolution.</title>
        <authorList>
            <person name="Badouin H."/>
            <person name="Gouzy J."/>
            <person name="Grassa C.J."/>
            <person name="Murat F."/>
            <person name="Staton S.E."/>
            <person name="Cottret L."/>
            <person name="Lelandais-Briere C."/>
            <person name="Owens G.L."/>
            <person name="Carrere S."/>
            <person name="Mayjonade B."/>
            <person name="Legrand L."/>
            <person name="Gill N."/>
            <person name="Kane N.C."/>
            <person name="Bowers J.E."/>
            <person name="Hubner S."/>
            <person name="Bellec A."/>
            <person name="Berard A."/>
            <person name="Berges H."/>
            <person name="Blanchet N."/>
            <person name="Boniface M.C."/>
            <person name="Brunel D."/>
            <person name="Catrice O."/>
            <person name="Chaidir N."/>
            <person name="Claudel C."/>
            <person name="Donnadieu C."/>
            <person name="Faraut T."/>
            <person name="Fievet G."/>
            <person name="Helmstetter N."/>
            <person name="King M."/>
            <person name="Knapp S.J."/>
            <person name="Lai Z."/>
            <person name="Le Paslier M.C."/>
            <person name="Lippi Y."/>
            <person name="Lorenzon L."/>
            <person name="Mandel J.R."/>
            <person name="Marage G."/>
            <person name="Marchand G."/>
            <person name="Marquand E."/>
            <person name="Bret-Mestries E."/>
            <person name="Morien E."/>
            <person name="Nambeesan S."/>
            <person name="Nguyen T."/>
            <person name="Pegot-Espagnet P."/>
            <person name="Pouilly N."/>
            <person name="Raftis F."/>
            <person name="Sallet E."/>
            <person name="Schiex T."/>
            <person name="Thomas J."/>
            <person name="Vandecasteele C."/>
            <person name="Vares D."/>
            <person name="Vear F."/>
            <person name="Vautrin S."/>
            <person name="Crespi M."/>
            <person name="Mangin B."/>
            <person name="Burke J.M."/>
            <person name="Salse J."/>
            <person name="Munos S."/>
            <person name="Vincourt P."/>
            <person name="Rieseberg L.H."/>
            <person name="Langlade N.B."/>
        </authorList>
    </citation>
    <scope>NUCLEOTIDE SEQUENCE [LARGE SCALE GENOMIC DNA]</scope>
    <source>
        <strain evidence="4">cv. SF193</strain>
    </source>
</reference>
<evidence type="ECO:0000313" key="3">
    <source>
        <dbReference type="EMBL" id="OTG33640.1"/>
    </source>
</evidence>
<dbReference type="Gene3D" id="3.30.497.10">
    <property type="entry name" value="Antithrombin, subunit I, domain 2"/>
    <property type="match status" value="1"/>
</dbReference>
<dbReference type="InParanoid" id="A0A251VDG2"/>